<dbReference type="AlphaFoldDB" id="A0A9N9AZ25"/>
<proteinExistence type="predicted"/>
<reference evidence="1" key="1">
    <citation type="submission" date="2021-06" db="EMBL/GenBank/DDBJ databases">
        <authorList>
            <person name="Kallberg Y."/>
            <person name="Tangrot J."/>
            <person name="Rosling A."/>
        </authorList>
    </citation>
    <scope>NUCLEOTIDE SEQUENCE</scope>
    <source>
        <strain evidence="1">CL551</strain>
    </source>
</reference>
<evidence type="ECO:0000313" key="1">
    <source>
        <dbReference type="EMBL" id="CAG8547286.1"/>
    </source>
</evidence>
<dbReference type="EMBL" id="CAJVPV010003251">
    <property type="protein sequence ID" value="CAG8547286.1"/>
    <property type="molecule type" value="Genomic_DNA"/>
</dbReference>
<sequence length="218" mass="24481">MSSSRGLRSLYREQTPEYDLNKLSKASKKVMKKKTSPTTTFALYSTTNNMSQTKPTQATTTKDINMEEASQSQEMIDMNEGLTKIAIAPEKIPGATPAEKLQYVKKKMTKIPSYKYTRYENHTGEEILVALFGKYDKAKQACTTSFVEGGNTFFRKVQATDTKEALSRTIRIWDIPTDLTKKDIATALANYGPIDQITIQQANSCLSSTVTLHNMDDY</sequence>
<organism evidence="1 2">
    <name type="scientific">Acaulospora morrowiae</name>
    <dbReference type="NCBI Taxonomy" id="94023"/>
    <lineage>
        <taxon>Eukaryota</taxon>
        <taxon>Fungi</taxon>
        <taxon>Fungi incertae sedis</taxon>
        <taxon>Mucoromycota</taxon>
        <taxon>Glomeromycotina</taxon>
        <taxon>Glomeromycetes</taxon>
        <taxon>Diversisporales</taxon>
        <taxon>Acaulosporaceae</taxon>
        <taxon>Acaulospora</taxon>
    </lineage>
</organism>
<name>A0A9N9AZ25_9GLOM</name>
<dbReference type="Proteomes" id="UP000789342">
    <property type="component" value="Unassembled WGS sequence"/>
</dbReference>
<protein>
    <submittedName>
        <fullName evidence="1">11432_t:CDS:1</fullName>
    </submittedName>
</protein>
<evidence type="ECO:0000313" key="2">
    <source>
        <dbReference type="Proteomes" id="UP000789342"/>
    </source>
</evidence>
<gene>
    <name evidence="1" type="ORF">AMORRO_LOCUS5407</name>
</gene>
<keyword evidence="2" id="KW-1185">Reference proteome</keyword>
<comment type="caution">
    <text evidence="1">The sequence shown here is derived from an EMBL/GenBank/DDBJ whole genome shotgun (WGS) entry which is preliminary data.</text>
</comment>
<accession>A0A9N9AZ25</accession>